<evidence type="ECO:0000313" key="2">
    <source>
        <dbReference type="EMBL" id="MXG88676.1"/>
    </source>
</evidence>
<dbReference type="Gene3D" id="1.10.10.10">
    <property type="entry name" value="Winged helix-like DNA-binding domain superfamily/Winged helix DNA-binding domain"/>
    <property type="match status" value="2"/>
</dbReference>
<dbReference type="PANTHER" id="PTHR38768:SF1">
    <property type="entry name" value="UPF0502 PROTEIN YCEH"/>
    <property type="match status" value="1"/>
</dbReference>
<dbReference type="Gene3D" id="3.40.50.150">
    <property type="entry name" value="Vaccinia Virus protein VP39"/>
    <property type="match status" value="1"/>
</dbReference>
<sequence length="400" mass="43400">MDAEEQRVLGVLLEKQVTVPASYPMTPAAVRTGCNQSSSREPVVDYDEPLVEAVLKRLKEKGLTRVVWADTGRRTLKHHQLLDEVLDYSAAERALLTVLLLRGPQSAGELRTRTDRLYPFDDRGQVEQHLREMASRPEPWVRELPRPSGRQDVRWVHLLGDPAAAAPETASAAPTVDRDTVIAGGAEARDAKVRASYDAIAAAYAEALTGELPALPFERWLLDRVAADADGGPVVEVGCGPGHVTAHLAEAGADATGLDLSPGMVEQARSRYPDGVYETGDLRRLMRPTSAPGWSAVLAWYSLIHSAASELPDAIGALTRPLLPGGLLVLAMHTGDAVRHLDAWFDVPVDLDFVLHDRAQVVALVEAAGLVDVEWYVRGPVASRGETTQRLYVVARRPPA</sequence>
<dbReference type="InterPro" id="IPR041698">
    <property type="entry name" value="Methyltransf_25"/>
</dbReference>
<dbReference type="InterPro" id="IPR036388">
    <property type="entry name" value="WH-like_DNA-bd_sf"/>
</dbReference>
<dbReference type="InterPro" id="IPR007432">
    <property type="entry name" value="DUF480"/>
</dbReference>
<dbReference type="Pfam" id="PF04337">
    <property type="entry name" value="DUF480"/>
    <property type="match status" value="1"/>
</dbReference>
<dbReference type="SUPFAM" id="SSF46785">
    <property type="entry name" value="Winged helix' DNA-binding domain"/>
    <property type="match status" value="2"/>
</dbReference>
<dbReference type="PANTHER" id="PTHR38768">
    <property type="entry name" value="UPF0502 PROTEIN YCEH"/>
    <property type="match status" value="1"/>
</dbReference>
<reference evidence="2 3" key="1">
    <citation type="submission" date="2019-12" db="EMBL/GenBank/DDBJ databases">
        <authorList>
            <person name="Kun Z."/>
        </authorList>
    </citation>
    <scope>NUCLEOTIDE SEQUENCE [LARGE SCALE GENOMIC DNA]</scope>
    <source>
        <strain evidence="2 3">YIM 123512</strain>
    </source>
</reference>
<evidence type="ECO:0000313" key="3">
    <source>
        <dbReference type="Proteomes" id="UP000473325"/>
    </source>
</evidence>
<evidence type="ECO:0000259" key="1">
    <source>
        <dbReference type="Pfam" id="PF13649"/>
    </source>
</evidence>
<accession>A0A6L7ESX7</accession>
<feature type="domain" description="Methyltransferase" evidence="1">
    <location>
        <begin position="234"/>
        <end position="326"/>
    </location>
</feature>
<dbReference type="Proteomes" id="UP000473325">
    <property type="component" value="Unassembled WGS sequence"/>
</dbReference>
<dbReference type="AlphaFoldDB" id="A0A6L7ESX7"/>
<dbReference type="EMBL" id="WUEK01000002">
    <property type="protein sequence ID" value="MXG88676.1"/>
    <property type="molecule type" value="Genomic_DNA"/>
</dbReference>
<name>A0A6L7ESX7_9ACTN</name>
<keyword evidence="3" id="KW-1185">Reference proteome</keyword>
<comment type="caution">
    <text evidence="2">The sequence shown here is derived from an EMBL/GenBank/DDBJ whole genome shotgun (WGS) entry which is preliminary data.</text>
</comment>
<proteinExistence type="predicted"/>
<organism evidence="2 3">
    <name type="scientific">Nocardioides flavescens</name>
    <dbReference type="NCBI Taxonomy" id="2691959"/>
    <lineage>
        <taxon>Bacteria</taxon>
        <taxon>Bacillati</taxon>
        <taxon>Actinomycetota</taxon>
        <taxon>Actinomycetes</taxon>
        <taxon>Propionibacteriales</taxon>
        <taxon>Nocardioidaceae</taxon>
        <taxon>Nocardioides</taxon>
    </lineage>
</organism>
<dbReference type="CDD" id="cd02440">
    <property type="entry name" value="AdoMet_MTases"/>
    <property type="match status" value="1"/>
</dbReference>
<dbReference type="InterPro" id="IPR029063">
    <property type="entry name" value="SAM-dependent_MTases_sf"/>
</dbReference>
<dbReference type="InterPro" id="IPR036390">
    <property type="entry name" value="WH_DNA-bd_sf"/>
</dbReference>
<protein>
    <submittedName>
        <fullName evidence="2">DUF480 domain-containing protein</fullName>
    </submittedName>
</protein>
<dbReference type="SUPFAM" id="SSF53335">
    <property type="entry name" value="S-adenosyl-L-methionine-dependent methyltransferases"/>
    <property type="match status" value="1"/>
</dbReference>
<dbReference type="Pfam" id="PF13649">
    <property type="entry name" value="Methyltransf_25"/>
    <property type="match status" value="1"/>
</dbReference>
<gene>
    <name evidence="2" type="ORF">GRQ65_03835</name>
</gene>